<dbReference type="AlphaFoldDB" id="F4S9C9"/>
<dbReference type="KEGG" id="mlr:MELLADRAFT_95448"/>
<protein>
    <submittedName>
        <fullName evidence="2">Uncharacterized protein</fullName>
    </submittedName>
</protein>
<name>F4S9C9_MELLP</name>
<accession>F4S9C9</accession>
<feature type="compositionally biased region" description="Low complexity" evidence="1">
    <location>
        <begin position="30"/>
        <end position="51"/>
    </location>
</feature>
<evidence type="ECO:0000313" key="2">
    <source>
        <dbReference type="EMBL" id="EGF98752.1"/>
    </source>
</evidence>
<dbReference type="Proteomes" id="UP000001072">
    <property type="component" value="Unassembled WGS sequence"/>
</dbReference>
<feature type="region of interest" description="Disordered" evidence="1">
    <location>
        <begin position="30"/>
        <end position="54"/>
    </location>
</feature>
<dbReference type="RefSeq" id="XP_007418010.1">
    <property type="nucleotide sequence ID" value="XM_007417948.1"/>
</dbReference>
<dbReference type="InParanoid" id="F4S9C9"/>
<organism evidence="3">
    <name type="scientific">Melampsora larici-populina (strain 98AG31 / pathotype 3-4-7)</name>
    <name type="common">Poplar leaf rust fungus</name>
    <dbReference type="NCBI Taxonomy" id="747676"/>
    <lineage>
        <taxon>Eukaryota</taxon>
        <taxon>Fungi</taxon>
        <taxon>Dikarya</taxon>
        <taxon>Basidiomycota</taxon>
        <taxon>Pucciniomycotina</taxon>
        <taxon>Pucciniomycetes</taxon>
        <taxon>Pucciniales</taxon>
        <taxon>Melampsoraceae</taxon>
        <taxon>Melampsora</taxon>
    </lineage>
</organism>
<proteinExistence type="predicted"/>
<reference evidence="3" key="1">
    <citation type="journal article" date="2011" name="Proc. Natl. Acad. Sci. U.S.A.">
        <title>Obligate biotrophy features unraveled by the genomic analysis of rust fungi.</title>
        <authorList>
            <person name="Duplessis S."/>
            <person name="Cuomo C.A."/>
            <person name="Lin Y.-C."/>
            <person name="Aerts A."/>
            <person name="Tisserant E."/>
            <person name="Veneault-Fourrey C."/>
            <person name="Joly D.L."/>
            <person name="Hacquard S."/>
            <person name="Amselem J."/>
            <person name="Cantarel B.L."/>
            <person name="Chiu R."/>
            <person name="Coutinho P.M."/>
            <person name="Feau N."/>
            <person name="Field M."/>
            <person name="Frey P."/>
            <person name="Gelhaye E."/>
            <person name="Goldberg J."/>
            <person name="Grabherr M.G."/>
            <person name="Kodira C.D."/>
            <person name="Kohler A."/>
            <person name="Kuees U."/>
            <person name="Lindquist E.A."/>
            <person name="Lucas S.M."/>
            <person name="Mago R."/>
            <person name="Mauceli E."/>
            <person name="Morin E."/>
            <person name="Murat C."/>
            <person name="Pangilinan J.L."/>
            <person name="Park R."/>
            <person name="Pearson M."/>
            <person name="Quesneville H."/>
            <person name="Rouhier N."/>
            <person name="Sakthikumar S."/>
            <person name="Salamov A.A."/>
            <person name="Schmutz J."/>
            <person name="Selles B."/>
            <person name="Shapiro H."/>
            <person name="Tanguay P."/>
            <person name="Tuskan G.A."/>
            <person name="Henrissat B."/>
            <person name="Van de Peer Y."/>
            <person name="Rouze P."/>
            <person name="Ellis J.G."/>
            <person name="Dodds P.N."/>
            <person name="Schein J.E."/>
            <person name="Zhong S."/>
            <person name="Hamelin R.C."/>
            <person name="Grigoriev I.V."/>
            <person name="Szabo L.J."/>
            <person name="Martin F."/>
        </authorList>
    </citation>
    <scope>NUCLEOTIDE SEQUENCE [LARGE SCALE GENOMIC DNA]</scope>
    <source>
        <strain evidence="3">98AG31 / pathotype 3-4-7</strain>
    </source>
</reference>
<dbReference type="GeneID" id="18937244"/>
<gene>
    <name evidence="2" type="ORF">MELLADRAFT_95448</name>
</gene>
<evidence type="ECO:0000256" key="1">
    <source>
        <dbReference type="SAM" id="MobiDB-lite"/>
    </source>
</evidence>
<dbReference type="HOGENOM" id="CLU_1277878_0_0_1"/>
<dbReference type="EMBL" id="GL883170">
    <property type="protein sequence ID" value="EGF98752.1"/>
    <property type="molecule type" value="Genomic_DNA"/>
</dbReference>
<dbReference type="VEuPathDB" id="FungiDB:MELLADRAFT_95448"/>
<sequence>MGDDSRLIALTVFTAQCYQNLARQIEQLSLSQNPSNSNNTTNTNPTPTLTAPLPPWKPSEALTKLVVDAVFDFIGASYLQAYTDTEGILNIKGQKGTLTHSLEERVIDRVRAQDPGWKDINLPEVRAGAHTRFHKDVIALIKKKCKIGRENLHHILLRNAHPKWGSTSNALPTLSDLLVLVRTFFSSSVD</sequence>
<keyword evidence="3" id="KW-1185">Reference proteome</keyword>
<evidence type="ECO:0000313" key="3">
    <source>
        <dbReference type="Proteomes" id="UP000001072"/>
    </source>
</evidence>